<dbReference type="SMART" id="SM00862">
    <property type="entry name" value="Trans_reg_C"/>
    <property type="match status" value="1"/>
</dbReference>
<dbReference type="SUPFAM" id="SSF52540">
    <property type="entry name" value="P-loop containing nucleoside triphosphate hydrolases"/>
    <property type="match status" value="1"/>
</dbReference>
<feature type="DNA-binding region" description="OmpR/PhoB-type" evidence="5">
    <location>
        <begin position="1"/>
        <end position="90"/>
    </location>
</feature>
<name>A0A1I0XXA3_9PSEU</name>
<evidence type="ECO:0000259" key="6">
    <source>
        <dbReference type="PROSITE" id="PS51755"/>
    </source>
</evidence>
<evidence type="ECO:0000256" key="5">
    <source>
        <dbReference type="PROSITE-ProRule" id="PRU01091"/>
    </source>
</evidence>
<dbReference type="GO" id="GO:0006355">
    <property type="term" value="P:regulation of DNA-templated transcription"/>
    <property type="evidence" value="ECO:0007669"/>
    <property type="project" value="InterPro"/>
</dbReference>
<accession>A0A1I0XXA3</accession>
<dbReference type="Pfam" id="PF00486">
    <property type="entry name" value="Trans_reg_C"/>
    <property type="match status" value="1"/>
</dbReference>
<dbReference type="SMART" id="SM01043">
    <property type="entry name" value="BTAD"/>
    <property type="match status" value="1"/>
</dbReference>
<dbReference type="InterPro" id="IPR002182">
    <property type="entry name" value="NB-ARC"/>
</dbReference>
<dbReference type="Gene3D" id="3.40.50.300">
    <property type="entry name" value="P-loop containing nucleotide triphosphate hydrolases"/>
    <property type="match status" value="1"/>
</dbReference>
<keyword evidence="2" id="KW-0805">Transcription regulation</keyword>
<dbReference type="PRINTS" id="PR00364">
    <property type="entry name" value="DISEASERSIST"/>
</dbReference>
<dbReference type="InterPro" id="IPR001867">
    <property type="entry name" value="OmpR/PhoB-type_DNA-bd"/>
</dbReference>
<gene>
    <name evidence="7" type="ORF">SAMN05216266_10440</name>
</gene>
<reference evidence="8" key="1">
    <citation type="submission" date="2016-10" db="EMBL/GenBank/DDBJ databases">
        <authorList>
            <person name="Varghese N."/>
            <person name="Submissions S."/>
        </authorList>
    </citation>
    <scope>NUCLEOTIDE SEQUENCE [LARGE SCALE GENOMIC DNA]</scope>
    <source>
        <strain evidence="8">CGMCC 4.3568</strain>
    </source>
</reference>
<evidence type="ECO:0000256" key="2">
    <source>
        <dbReference type="ARBA" id="ARBA00023015"/>
    </source>
</evidence>
<proteinExistence type="inferred from homology"/>
<evidence type="ECO:0000256" key="1">
    <source>
        <dbReference type="ARBA" id="ARBA00005820"/>
    </source>
</evidence>
<dbReference type="Pfam" id="PF03704">
    <property type="entry name" value="BTAD"/>
    <property type="match status" value="1"/>
</dbReference>
<dbReference type="Gene3D" id="1.25.40.10">
    <property type="entry name" value="Tetratricopeptide repeat domain"/>
    <property type="match status" value="2"/>
</dbReference>
<protein>
    <submittedName>
        <fullName evidence="7">DNA-binding transcriptional activator of the SARP family</fullName>
    </submittedName>
</protein>
<dbReference type="SUPFAM" id="SSF48452">
    <property type="entry name" value="TPR-like"/>
    <property type="match status" value="2"/>
</dbReference>
<keyword evidence="3 5" id="KW-0238">DNA-binding</keyword>
<dbReference type="RefSeq" id="WP_177242522.1">
    <property type="nucleotide sequence ID" value="NZ_FOKG01000004.1"/>
</dbReference>
<dbReference type="Pfam" id="PF00931">
    <property type="entry name" value="NB-ARC"/>
    <property type="match status" value="1"/>
</dbReference>
<dbReference type="InterPro" id="IPR011990">
    <property type="entry name" value="TPR-like_helical_dom_sf"/>
</dbReference>
<dbReference type="EMBL" id="FOKG01000004">
    <property type="protein sequence ID" value="SFB04930.1"/>
    <property type="molecule type" value="Genomic_DNA"/>
</dbReference>
<dbReference type="AlphaFoldDB" id="A0A1I0XXA3"/>
<dbReference type="GO" id="GO:0003677">
    <property type="term" value="F:DNA binding"/>
    <property type="evidence" value="ECO:0007669"/>
    <property type="project" value="UniProtKB-UniRule"/>
</dbReference>
<comment type="similarity">
    <text evidence="1">Belongs to the AfsR/DnrI/RedD regulatory family.</text>
</comment>
<evidence type="ECO:0000313" key="8">
    <source>
        <dbReference type="Proteomes" id="UP000243799"/>
    </source>
</evidence>
<evidence type="ECO:0000256" key="4">
    <source>
        <dbReference type="ARBA" id="ARBA00023163"/>
    </source>
</evidence>
<dbReference type="SUPFAM" id="SSF46894">
    <property type="entry name" value="C-terminal effector domain of the bipartite response regulators"/>
    <property type="match status" value="1"/>
</dbReference>
<organism evidence="7 8">
    <name type="scientific">Amycolatopsis marina</name>
    <dbReference type="NCBI Taxonomy" id="490629"/>
    <lineage>
        <taxon>Bacteria</taxon>
        <taxon>Bacillati</taxon>
        <taxon>Actinomycetota</taxon>
        <taxon>Actinomycetes</taxon>
        <taxon>Pseudonocardiales</taxon>
        <taxon>Pseudonocardiaceae</taxon>
        <taxon>Amycolatopsis</taxon>
    </lineage>
</organism>
<feature type="domain" description="OmpR/PhoB-type" evidence="6">
    <location>
        <begin position="1"/>
        <end position="90"/>
    </location>
</feature>
<dbReference type="InterPro" id="IPR016032">
    <property type="entry name" value="Sig_transdc_resp-reg_C-effctor"/>
</dbReference>
<dbReference type="CDD" id="cd15831">
    <property type="entry name" value="BTAD"/>
    <property type="match status" value="1"/>
</dbReference>
<dbReference type="PROSITE" id="PS51755">
    <property type="entry name" value="OMPR_PHOB"/>
    <property type="match status" value="1"/>
</dbReference>
<dbReference type="InterPro" id="IPR005158">
    <property type="entry name" value="BTAD"/>
</dbReference>
<dbReference type="InterPro" id="IPR027417">
    <property type="entry name" value="P-loop_NTPase"/>
</dbReference>
<dbReference type="InterPro" id="IPR051677">
    <property type="entry name" value="AfsR-DnrI-RedD_regulator"/>
</dbReference>
<keyword evidence="8" id="KW-1185">Reference proteome</keyword>
<evidence type="ECO:0000313" key="7">
    <source>
        <dbReference type="EMBL" id="SFB04930.1"/>
    </source>
</evidence>
<keyword evidence="4" id="KW-0804">Transcription</keyword>
<dbReference type="Proteomes" id="UP000243799">
    <property type="component" value="Unassembled WGS sequence"/>
</dbReference>
<sequence length="993" mass="108158">MDFGVLGPLAVWQAGVPLNLGTPKGQVLLAVLLCRLGRPVAGDALAEAIWGAEQPKSAVKNVQTYVHRLRQHLGDSERITRKGSGYLLRVGRDELDAARFEDLAGVARATLAAGDLDQARRHFDKALKLWRGPAFDGLADVPSLASEAARLDELRLGVLEERIDVDLRLGRHSELLGELTALTLEHPFRERMWAQFMLALYRCGRRADALLAYLQVRDLLAEQTGMEPGQTLRDLHQTILGEDPALAPAVAADAREPQNAGGARMLPPALGDFTGQRGELTEIAAVLGKDRAADEPAAVVTISGPGGIGKTALVVQAAHRLRSTYPDGQLFATLAGTRAQPVDPAAVLGRFLRALGVPATAMPDDPEERTDLYRGMLDERRILIVLDDALDEEQVAPLMPASGTCGVIVTGRVRLGGVGGAHRVELGAMSEADSLAMLRNIAGNQLTTATSSDLADLVRLCARLPLALRIVGSLLLSRPHWHPTDLLSRLADEQHRLDALRYRDLEVRASFGLSYTGLRPEARRLFRLLGLLEAPDFPLWAAAATLDTELSPAQELLDELVDVHLLDVTGAPNGQARYGFHDLIRTYAKERAEMEEPVEVRHAAVVRVLSALLALADIADRDHMGQNMFQRDAVRWQPDRVRASLPRSVPPMALLDSERLALVAGVRQAAELARDELCWELAVGGHALFETERYFDDWQECYDTAMPLAKDARNLRGQARLLISMAGLRYTRRQYRQAEESNTEAMRLFERISDRRGYLEALSNAPFFLVPNGHLTEAIAAGFEAYERLNAAGQVAAALHAYSQVGLAHLQAGRPEVAVEVLSEIVAGARQQGILTLIARDTYWLGQAHLALGHHAQAEETFTELTAYAGDIGSSGVFYTAHAWGCFQLARGEYADARRRLLDGVAVARAMHDPMFETRALVDLLDPRLYGRHELPVAIGQGEHAVEVARGIDYPYLLAGVLEGVAGLKAAAGDDEAADHLFAEAAAVRAKIH</sequence>
<dbReference type="GO" id="GO:0000160">
    <property type="term" value="P:phosphorelay signal transduction system"/>
    <property type="evidence" value="ECO:0007669"/>
    <property type="project" value="InterPro"/>
</dbReference>
<dbReference type="GO" id="GO:0043531">
    <property type="term" value="F:ADP binding"/>
    <property type="evidence" value="ECO:0007669"/>
    <property type="project" value="InterPro"/>
</dbReference>
<dbReference type="STRING" id="490629.SAMN05216266_10440"/>
<dbReference type="Gene3D" id="1.10.10.10">
    <property type="entry name" value="Winged helix-like DNA-binding domain superfamily/Winged helix DNA-binding domain"/>
    <property type="match status" value="1"/>
</dbReference>
<dbReference type="PANTHER" id="PTHR35807">
    <property type="entry name" value="TRANSCRIPTIONAL REGULATOR REDD-RELATED"/>
    <property type="match status" value="1"/>
</dbReference>
<dbReference type="InterPro" id="IPR036388">
    <property type="entry name" value="WH-like_DNA-bd_sf"/>
</dbReference>
<evidence type="ECO:0000256" key="3">
    <source>
        <dbReference type="ARBA" id="ARBA00023125"/>
    </source>
</evidence>
<dbReference type="PANTHER" id="PTHR35807:SF1">
    <property type="entry name" value="TRANSCRIPTIONAL REGULATOR REDD"/>
    <property type="match status" value="1"/>
</dbReference>